<dbReference type="Pfam" id="PF00561">
    <property type="entry name" value="Abhydrolase_1"/>
    <property type="match status" value="1"/>
</dbReference>
<dbReference type="RefSeq" id="WP_214361397.1">
    <property type="nucleotide sequence ID" value="NZ_JAEKFT010000010.1"/>
</dbReference>
<keyword evidence="3" id="KW-1185">Reference proteome</keyword>
<dbReference type="Proteomes" id="UP000694660">
    <property type="component" value="Unassembled WGS sequence"/>
</dbReference>
<keyword evidence="2" id="KW-0378">Hydrolase</keyword>
<dbReference type="PRINTS" id="PR00412">
    <property type="entry name" value="EPOXHYDRLASE"/>
</dbReference>
<dbReference type="InterPro" id="IPR000639">
    <property type="entry name" value="Epox_hydrolase-like"/>
</dbReference>
<evidence type="ECO:0000313" key="3">
    <source>
        <dbReference type="Proteomes" id="UP000694660"/>
    </source>
</evidence>
<dbReference type="GO" id="GO:0016787">
    <property type="term" value="F:hydrolase activity"/>
    <property type="evidence" value="ECO:0007669"/>
    <property type="project" value="UniProtKB-KW"/>
</dbReference>
<dbReference type="InterPro" id="IPR000073">
    <property type="entry name" value="AB_hydrolase_1"/>
</dbReference>
<dbReference type="InterPro" id="IPR029058">
    <property type="entry name" value="AB_hydrolase_fold"/>
</dbReference>
<sequence length="294" mass="31640">MCAPTSTPSPNTEDMARARIRALEAQSVRHSVVHDGQAMCWRRFGQGRPLVLIHGGHGSWMHWIHNIEALAGQAQVWLPELPGYGDSDAPAGKDLAAVLDPLVAGMEALFGAREAVDVVGFSFGALVAAHLASRWPGVRRLALLAPAGHRGARRPRGELRSWRAAAGARDTASLADIMRHNLAVQMLHAAAAVDALAVRIHTDSCLRTRFRSKEISRGGGLADVLDTLSGPLLLAWGEHDVTVEPGPVAAALTAGHPERRTVIVPDAGHWLQYEQPHLVNRLLIDWLGDALLET</sequence>
<dbReference type="AlphaFoldDB" id="A0A944D888"/>
<proteinExistence type="predicted"/>
<organism evidence="2 3">
    <name type="scientific">Denitromonas iodatirespirans</name>
    <dbReference type="NCBI Taxonomy" id="2795389"/>
    <lineage>
        <taxon>Bacteria</taxon>
        <taxon>Pseudomonadati</taxon>
        <taxon>Pseudomonadota</taxon>
        <taxon>Betaproteobacteria</taxon>
        <taxon>Rhodocyclales</taxon>
        <taxon>Zoogloeaceae</taxon>
        <taxon>Denitromonas</taxon>
    </lineage>
</organism>
<evidence type="ECO:0000313" key="2">
    <source>
        <dbReference type="EMBL" id="MBT0961640.1"/>
    </source>
</evidence>
<reference evidence="3" key="1">
    <citation type="journal article" date="2022" name="ISME J.">
        <title>Genetic and phylogenetic analysis of dissimilatory iodate-reducing bacteria identifies potential niches across the world's oceans.</title>
        <authorList>
            <person name="Reyes-Umana V."/>
            <person name="Henning Z."/>
            <person name="Lee K."/>
            <person name="Barnum T.P."/>
            <person name="Coates J.D."/>
        </authorList>
    </citation>
    <scope>NUCLEOTIDE SEQUENCE [LARGE SCALE GENOMIC DNA]</scope>
    <source>
        <strain evidence="3">IR12</strain>
    </source>
</reference>
<dbReference type="Gene3D" id="3.40.50.1820">
    <property type="entry name" value="alpha/beta hydrolase"/>
    <property type="match status" value="1"/>
</dbReference>
<dbReference type="PANTHER" id="PTHR46438:SF2">
    <property type="entry name" value="ALPHA_BETA-HYDROLASES SUPERFAMILY PROTEIN"/>
    <property type="match status" value="1"/>
</dbReference>
<accession>A0A944D888</accession>
<protein>
    <submittedName>
        <fullName evidence="2">Alpha/beta fold hydrolase</fullName>
    </submittedName>
</protein>
<dbReference type="SUPFAM" id="SSF53474">
    <property type="entry name" value="alpha/beta-Hydrolases"/>
    <property type="match status" value="1"/>
</dbReference>
<dbReference type="PANTHER" id="PTHR46438">
    <property type="entry name" value="ALPHA/BETA-HYDROLASES SUPERFAMILY PROTEIN"/>
    <property type="match status" value="1"/>
</dbReference>
<gene>
    <name evidence="2" type="ORF">I8J34_10705</name>
</gene>
<feature type="domain" description="AB hydrolase-1" evidence="1">
    <location>
        <begin position="49"/>
        <end position="276"/>
    </location>
</feature>
<evidence type="ECO:0000259" key="1">
    <source>
        <dbReference type="Pfam" id="PF00561"/>
    </source>
</evidence>
<comment type="caution">
    <text evidence="2">The sequence shown here is derived from an EMBL/GenBank/DDBJ whole genome shotgun (WGS) entry which is preliminary data.</text>
</comment>
<dbReference type="EMBL" id="JAEKFT010000010">
    <property type="protein sequence ID" value="MBT0961640.1"/>
    <property type="molecule type" value="Genomic_DNA"/>
</dbReference>
<name>A0A944D888_DENI1</name>